<reference evidence="2" key="1">
    <citation type="journal article" date="2019" name="Int. J. Syst. Evol. Microbiol.">
        <title>The Global Catalogue of Microorganisms (GCM) 10K type strain sequencing project: providing services to taxonomists for standard genome sequencing and annotation.</title>
        <authorList>
            <consortium name="The Broad Institute Genomics Platform"/>
            <consortium name="The Broad Institute Genome Sequencing Center for Infectious Disease"/>
            <person name="Wu L."/>
            <person name="Ma J."/>
        </authorList>
    </citation>
    <scope>NUCLEOTIDE SEQUENCE [LARGE SCALE GENOMIC DNA]</scope>
    <source>
        <strain evidence="2">CCUG 48216</strain>
    </source>
</reference>
<dbReference type="GO" id="GO:0016787">
    <property type="term" value="F:hydrolase activity"/>
    <property type="evidence" value="ECO:0007669"/>
    <property type="project" value="UniProtKB-KW"/>
</dbReference>
<dbReference type="CDD" id="cd07505">
    <property type="entry name" value="HAD_BPGM-like"/>
    <property type="match status" value="1"/>
</dbReference>
<keyword evidence="1" id="KW-0378">Hydrolase</keyword>
<dbReference type="Proteomes" id="UP001597211">
    <property type="component" value="Unassembled WGS sequence"/>
</dbReference>
<evidence type="ECO:0000313" key="1">
    <source>
        <dbReference type="EMBL" id="MFD1184452.1"/>
    </source>
</evidence>
<evidence type="ECO:0000313" key="2">
    <source>
        <dbReference type="Proteomes" id="UP001597211"/>
    </source>
</evidence>
<dbReference type="SUPFAM" id="SSF56784">
    <property type="entry name" value="HAD-like"/>
    <property type="match status" value="1"/>
</dbReference>
<dbReference type="InterPro" id="IPR050155">
    <property type="entry name" value="HAD-like_hydrolase_sf"/>
</dbReference>
<organism evidence="1 2">
    <name type="scientific">Paenibacillus timonensis</name>
    <dbReference type="NCBI Taxonomy" id="225915"/>
    <lineage>
        <taxon>Bacteria</taxon>
        <taxon>Bacillati</taxon>
        <taxon>Bacillota</taxon>
        <taxon>Bacilli</taxon>
        <taxon>Bacillales</taxon>
        <taxon>Paenibacillaceae</taxon>
        <taxon>Paenibacillus</taxon>
    </lineage>
</organism>
<dbReference type="PANTHER" id="PTHR43434">
    <property type="entry name" value="PHOSPHOGLYCOLATE PHOSPHATASE"/>
    <property type="match status" value="1"/>
</dbReference>
<dbReference type="Pfam" id="PF00702">
    <property type="entry name" value="Hydrolase"/>
    <property type="match status" value="1"/>
</dbReference>
<sequence length="272" mass="29540">MNSTESGSNRYPAATLAVAGKAFAIEAILFDKDGTLMDFITTWGTWGERMLARFSSELTQRRRLQASSDLLQLWGIRYDADGQISGYDRNSPLSMGTVDDLLTLLALEGYKAGLSWAEAKVLAAQCREAADEALERSRTARLLPEVQPFLEQCRQAGLQLGIVTSDETEAAETHLEWLGIRPYFSVCVGADRVSRGKPYPDMVELACRELGVQAAKVAVIGDTDGDMQMARTAGAAAAIALAEGQALEEREAFPSADAVIAGYRELRLGQVR</sequence>
<dbReference type="RefSeq" id="WP_240271690.1">
    <property type="nucleotide sequence ID" value="NZ_JAKSXN010000106.1"/>
</dbReference>
<dbReference type="EC" id="3.-.-.-" evidence="1"/>
<dbReference type="InterPro" id="IPR023198">
    <property type="entry name" value="PGP-like_dom2"/>
</dbReference>
<dbReference type="SFLD" id="SFLDS00003">
    <property type="entry name" value="Haloacid_Dehalogenase"/>
    <property type="match status" value="1"/>
</dbReference>
<dbReference type="NCBIfam" id="TIGR01549">
    <property type="entry name" value="HAD-SF-IA-v1"/>
    <property type="match status" value="1"/>
</dbReference>
<accession>A0ABW3SJX9</accession>
<protein>
    <submittedName>
        <fullName evidence="1">HAD family hydrolase</fullName>
        <ecNumber evidence="1">3.-.-.-</ecNumber>
    </submittedName>
</protein>
<gene>
    <name evidence="1" type="ORF">ACFQ2Z_24285</name>
</gene>
<dbReference type="InterPro" id="IPR023214">
    <property type="entry name" value="HAD_sf"/>
</dbReference>
<dbReference type="EMBL" id="JBHTKZ010000095">
    <property type="protein sequence ID" value="MFD1184452.1"/>
    <property type="molecule type" value="Genomic_DNA"/>
</dbReference>
<dbReference type="InterPro" id="IPR036412">
    <property type="entry name" value="HAD-like_sf"/>
</dbReference>
<keyword evidence="2" id="KW-1185">Reference proteome</keyword>
<dbReference type="NCBIfam" id="TIGR01509">
    <property type="entry name" value="HAD-SF-IA-v3"/>
    <property type="match status" value="1"/>
</dbReference>
<comment type="caution">
    <text evidence="1">The sequence shown here is derived from an EMBL/GenBank/DDBJ whole genome shotgun (WGS) entry which is preliminary data.</text>
</comment>
<dbReference type="Gene3D" id="3.40.50.1000">
    <property type="entry name" value="HAD superfamily/HAD-like"/>
    <property type="match status" value="1"/>
</dbReference>
<dbReference type="Gene3D" id="1.10.150.240">
    <property type="entry name" value="Putative phosphatase, domain 2"/>
    <property type="match status" value="1"/>
</dbReference>
<name>A0ABW3SJX9_9BACL</name>
<proteinExistence type="predicted"/>
<dbReference type="SFLD" id="SFLDG01129">
    <property type="entry name" value="C1.5:_HAD__Beta-PGM__Phosphata"/>
    <property type="match status" value="1"/>
</dbReference>
<dbReference type="InterPro" id="IPR006439">
    <property type="entry name" value="HAD-SF_hydro_IA"/>
</dbReference>
<dbReference type="PANTHER" id="PTHR43434:SF22">
    <property type="entry name" value="PHOSPHOGLYCOLATE PHOSPHATASE"/>
    <property type="match status" value="1"/>
</dbReference>